<dbReference type="Proteomes" id="UP000555564">
    <property type="component" value="Unassembled WGS sequence"/>
</dbReference>
<organism evidence="2 3">
    <name type="scientific">Sphaerisporangium rubeum</name>
    <dbReference type="NCBI Taxonomy" id="321317"/>
    <lineage>
        <taxon>Bacteria</taxon>
        <taxon>Bacillati</taxon>
        <taxon>Actinomycetota</taxon>
        <taxon>Actinomycetes</taxon>
        <taxon>Streptosporangiales</taxon>
        <taxon>Streptosporangiaceae</taxon>
        <taxon>Sphaerisporangium</taxon>
    </lineage>
</organism>
<gene>
    <name evidence="2" type="ORF">BJ992_000345</name>
</gene>
<proteinExistence type="predicted"/>
<sequence length="138" mass="13952">MSTTPQTRFPRSRAAGAGRVLLGAVLAFAVIANVVFANGGACAALIMSEAAAHAAHDVPVSPSVSQGAGCGHRTLPPGHHHGTEQTCSATGSAGSPSFAAPGTSTEARPRQMVRYAGRMSLPGAAPEFSPVILHVMRI</sequence>
<dbReference type="EMBL" id="JACHIU010000001">
    <property type="protein sequence ID" value="MBB6470914.1"/>
    <property type="molecule type" value="Genomic_DNA"/>
</dbReference>
<name>A0A7X0M5G0_9ACTN</name>
<accession>A0A7X0M5G0</accession>
<evidence type="ECO:0000256" key="1">
    <source>
        <dbReference type="SAM" id="MobiDB-lite"/>
    </source>
</evidence>
<comment type="caution">
    <text evidence="2">The sequence shown here is derived from an EMBL/GenBank/DDBJ whole genome shotgun (WGS) entry which is preliminary data.</text>
</comment>
<dbReference type="AlphaFoldDB" id="A0A7X0M5G0"/>
<protein>
    <submittedName>
        <fullName evidence="2">Uncharacterized protein</fullName>
    </submittedName>
</protein>
<feature type="region of interest" description="Disordered" evidence="1">
    <location>
        <begin position="65"/>
        <end position="107"/>
    </location>
</feature>
<evidence type="ECO:0000313" key="2">
    <source>
        <dbReference type="EMBL" id="MBB6470914.1"/>
    </source>
</evidence>
<evidence type="ECO:0000313" key="3">
    <source>
        <dbReference type="Proteomes" id="UP000555564"/>
    </source>
</evidence>
<keyword evidence="3" id="KW-1185">Reference proteome</keyword>
<reference evidence="2 3" key="1">
    <citation type="submission" date="2020-08" db="EMBL/GenBank/DDBJ databases">
        <title>Sequencing the genomes of 1000 actinobacteria strains.</title>
        <authorList>
            <person name="Klenk H.-P."/>
        </authorList>
    </citation>
    <scope>NUCLEOTIDE SEQUENCE [LARGE SCALE GENOMIC DNA]</scope>
    <source>
        <strain evidence="2 3">DSM 44936</strain>
    </source>
</reference>
<dbReference type="RefSeq" id="WP_184978208.1">
    <property type="nucleotide sequence ID" value="NZ_BAAALO010000069.1"/>
</dbReference>
<feature type="compositionally biased region" description="Polar residues" evidence="1">
    <location>
        <begin position="84"/>
        <end position="95"/>
    </location>
</feature>